<proteinExistence type="predicted"/>
<comment type="caution">
    <text evidence="2">The sequence shown here is derived from an EMBL/GenBank/DDBJ whole genome shotgun (WGS) entry which is preliminary data.</text>
</comment>
<evidence type="ECO:0000313" key="2">
    <source>
        <dbReference type="EMBL" id="MFM1722071.1"/>
    </source>
</evidence>
<sequence>MPSIPITGATNGLGLALAEELPEAGHQLLLHDRNPQQPMPIAQHFKAEQYIADVSIPAKTQRHAAEVAARHQQRLAVNHLSPVLLTWQLLPLLRGQPITQRQHRLGCAGTDGIKTQHFDLEWSMNERIVSHAYSADDPGLPSPPAMTDIRHTLREQSRNAFAKAEPRLGPTVPADVRRWKLWLLTVCAIYPTIVLLGLATNPVLEDLYLPVRLAVLVPAAAAAMVWQINPRLQRRFGTWLTR</sequence>
<gene>
    <name evidence="2" type="ORF">ABEU20_000614</name>
</gene>
<name>A0ABW9F997_9NOCA</name>
<dbReference type="Pfam" id="PF00106">
    <property type="entry name" value="adh_short"/>
    <property type="match status" value="1"/>
</dbReference>
<feature type="transmembrane region" description="Helical" evidence="1">
    <location>
        <begin position="207"/>
        <end position="226"/>
    </location>
</feature>
<dbReference type="SUPFAM" id="SSF51735">
    <property type="entry name" value="NAD(P)-binding Rossmann-fold domains"/>
    <property type="match status" value="1"/>
</dbReference>
<dbReference type="Proteomes" id="UP001629745">
    <property type="component" value="Unassembled WGS sequence"/>
</dbReference>
<keyword evidence="3" id="KW-1185">Reference proteome</keyword>
<dbReference type="EMBL" id="JBDLNV010000001">
    <property type="protein sequence ID" value="MFM1722071.1"/>
    <property type="molecule type" value="Genomic_DNA"/>
</dbReference>
<reference evidence="2 3" key="1">
    <citation type="submission" date="2023-11" db="EMBL/GenBank/DDBJ databases">
        <authorList>
            <person name="Val-Calvo J."/>
            <person name="Scortti M."/>
            <person name="Vazquez-Boland J."/>
        </authorList>
    </citation>
    <scope>NUCLEOTIDE SEQUENCE [LARGE SCALE GENOMIC DNA]</scope>
    <source>
        <strain evidence="2 3">PAM 2766</strain>
    </source>
</reference>
<organism evidence="2 3">
    <name type="scientific">Rhodococcus parequi</name>
    <dbReference type="NCBI Taxonomy" id="3137122"/>
    <lineage>
        <taxon>Bacteria</taxon>
        <taxon>Bacillati</taxon>
        <taxon>Actinomycetota</taxon>
        <taxon>Actinomycetes</taxon>
        <taxon>Mycobacteriales</taxon>
        <taxon>Nocardiaceae</taxon>
        <taxon>Rhodococcus</taxon>
    </lineage>
</organism>
<evidence type="ECO:0000313" key="3">
    <source>
        <dbReference type="Proteomes" id="UP001629745"/>
    </source>
</evidence>
<accession>A0ABW9F997</accession>
<dbReference type="InterPro" id="IPR036291">
    <property type="entry name" value="NAD(P)-bd_dom_sf"/>
</dbReference>
<keyword evidence="1" id="KW-0812">Transmembrane</keyword>
<keyword evidence="1" id="KW-1133">Transmembrane helix</keyword>
<protein>
    <submittedName>
        <fullName evidence="2">SDR family NAD(P)-dependent oxidoreductase</fullName>
    </submittedName>
</protein>
<dbReference type="Gene3D" id="3.40.50.720">
    <property type="entry name" value="NAD(P)-binding Rossmann-like Domain"/>
    <property type="match status" value="1"/>
</dbReference>
<feature type="transmembrane region" description="Helical" evidence="1">
    <location>
        <begin position="181"/>
        <end position="201"/>
    </location>
</feature>
<dbReference type="RefSeq" id="WP_420162659.1">
    <property type="nucleotide sequence ID" value="NZ_JBDLNV010000001.1"/>
</dbReference>
<keyword evidence="1" id="KW-0472">Membrane</keyword>
<dbReference type="InterPro" id="IPR002347">
    <property type="entry name" value="SDR_fam"/>
</dbReference>
<evidence type="ECO:0000256" key="1">
    <source>
        <dbReference type="SAM" id="Phobius"/>
    </source>
</evidence>